<evidence type="ECO:0000313" key="2">
    <source>
        <dbReference type="Proteomes" id="UP000822688"/>
    </source>
</evidence>
<evidence type="ECO:0000313" key="1">
    <source>
        <dbReference type="EMBL" id="KAG0560919.1"/>
    </source>
</evidence>
<reference evidence="1" key="1">
    <citation type="submission" date="2020-06" db="EMBL/GenBank/DDBJ databases">
        <title>WGS assembly of Ceratodon purpureus strain R40.</title>
        <authorList>
            <person name="Carey S.B."/>
            <person name="Jenkins J."/>
            <person name="Shu S."/>
            <person name="Lovell J.T."/>
            <person name="Sreedasyam A."/>
            <person name="Maumus F."/>
            <person name="Tiley G.P."/>
            <person name="Fernandez-Pozo N."/>
            <person name="Barry K."/>
            <person name="Chen C."/>
            <person name="Wang M."/>
            <person name="Lipzen A."/>
            <person name="Daum C."/>
            <person name="Saski C.A."/>
            <person name="Payton A.C."/>
            <person name="Mcbreen J.C."/>
            <person name="Conrad R.E."/>
            <person name="Kollar L.M."/>
            <person name="Olsson S."/>
            <person name="Huttunen S."/>
            <person name="Landis J.B."/>
            <person name="Wickett N.J."/>
            <person name="Johnson M.G."/>
            <person name="Rensing S.A."/>
            <person name="Grimwood J."/>
            <person name="Schmutz J."/>
            <person name="Mcdaniel S.F."/>
        </authorList>
    </citation>
    <scope>NUCLEOTIDE SEQUENCE</scope>
    <source>
        <strain evidence="1">R40</strain>
    </source>
</reference>
<accession>A0A8T0GRI7</accession>
<dbReference type="AlphaFoldDB" id="A0A8T0GRI7"/>
<keyword evidence="2" id="KW-1185">Reference proteome</keyword>
<protein>
    <submittedName>
        <fullName evidence="1">Uncharacterized protein</fullName>
    </submittedName>
</protein>
<dbReference type="EMBL" id="CM026430">
    <property type="protein sequence ID" value="KAG0560919.1"/>
    <property type="molecule type" value="Genomic_DNA"/>
</dbReference>
<sequence length="104" mass="11300">MGSTNSLDPSTTRTTTIIAKPRHLTTRTVALTSQVTCLQSLQSYKSSLSVYNTNFTAPETPQLFDQTALTQTDRLSASALASDYYFEHSDSSLYNHPASTSSTA</sequence>
<organism evidence="1 2">
    <name type="scientific">Ceratodon purpureus</name>
    <name type="common">Fire moss</name>
    <name type="synonym">Dicranum purpureum</name>
    <dbReference type="NCBI Taxonomy" id="3225"/>
    <lineage>
        <taxon>Eukaryota</taxon>
        <taxon>Viridiplantae</taxon>
        <taxon>Streptophyta</taxon>
        <taxon>Embryophyta</taxon>
        <taxon>Bryophyta</taxon>
        <taxon>Bryophytina</taxon>
        <taxon>Bryopsida</taxon>
        <taxon>Dicranidae</taxon>
        <taxon>Pseudoditrichales</taxon>
        <taxon>Ditrichaceae</taxon>
        <taxon>Ceratodon</taxon>
    </lineage>
</organism>
<gene>
    <name evidence="1" type="ORF">KC19_9G024600</name>
</gene>
<proteinExistence type="predicted"/>
<name>A0A8T0GRI7_CERPU</name>
<dbReference type="Proteomes" id="UP000822688">
    <property type="component" value="Chromosome 9"/>
</dbReference>
<comment type="caution">
    <text evidence="1">The sequence shown here is derived from an EMBL/GenBank/DDBJ whole genome shotgun (WGS) entry which is preliminary data.</text>
</comment>